<sequence length="61" mass="6733">MTAPHLAGLFYIRPKLTLTDLDSKTTTQALIYTYSVTLHVPLSSSFISSCRVGSKLSKKPF</sequence>
<dbReference type="Proteomes" id="UP001295420">
    <property type="component" value="Unassembled WGS sequence"/>
</dbReference>
<accession>A0AAU9QDG6</accession>
<evidence type="ECO:0000313" key="2">
    <source>
        <dbReference type="Proteomes" id="UP001295420"/>
    </source>
</evidence>
<protein>
    <submittedName>
        <fullName evidence="1">Uncharacterized protein</fullName>
    </submittedName>
</protein>
<reference evidence="1" key="1">
    <citation type="submission" date="2022-01" db="EMBL/GenBank/DDBJ databases">
        <authorList>
            <person name="Lagorce A."/>
        </authorList>
    </citation>
    <scope>NUCLEOTIDE SEQUENCE</scope>
    <source>
        <strain evidence="1">Th15_F1_D04</strain>
    </source>
</reference>
<comment type="caution">
    <text evidence="1">The sequence shown here is derived from an EMBL/GenBank/DDBJ whole genome shotgun (WGS) entry which is preliminary data.</text>
</comment>
<proteinExistence type="predicted"/>
<gene>
    <name evidence="1" type="ORF">THF1D04_60255</name>
</gene>
<evidence type="ECO:0000313" key="1">
    <source>
        <dbReference type="EMBL" id="CAH1540552.1"/>
    </source>
</evidence>
<dbReference type="EMBL" id="CAKMTQ010000056">
    <property type="protein sequence ID" value="CAH1540552.1"/>
    <property type="molecule type" value="Genomic_DNA"/>
</dbReference>
<organism evidence="1 2">
    <name type="scientific">Vibrio owensii</name>
    <dbReference type="NCBI Taxonomy" id="696485"/>
    <lineage>
        <taxon>Bacteria</taxon>
        <taxon>Pseudomonadati</taxon>
        <taxon>Pseudomonadota</taxon>
        <taxon>Gammaproteobacteria</taxon>
        <taxon>Vibrionales</taxon>
        <taxon>Vibrionaceae</taxon>
        <taxon>Vibrio</taxon>
    </lineage>
</organism>
<dbReference type="AlphaFoldDB" id="A0AAU9QDG6"/>
<name>A0AAU9QDG6_9VIBR</name>